<protein>
    <recommendedName>
        <fullName evidence="8">PARP</fullName>
    </recommendedName>
</protein>
<dbReference type="NCBIfam" id="NF047352">
    <property type="entry name" value="P_loop_sacsin"/>
    <property type="match status" value="1"/>
</dbReference>
<evidence type="ECO:0000313" key="7">
    <source>
        <dbReference type="Proteomes" id="UP000654075"/>
    </source>
</evidence>
<evidence type="ECO:0008006" key="8">
    <source>
        <dbReference type="Google" id="ProtNLM"/>
    </source>
</evidence>
<dbReference type="InterPro" id="IPR058210">
    <property type="entry name" value="SACS/Nov_dom"/>
</dbReference>
<evidence type="ECO:0000259" key="3">
    <source>
        <dbReference type="Pfam" id="PF03713"/>
    </source>
</evidence>
<evidence type="ECO:0000256" key="2">
    <source>
        <dbReference type="SAM" id="SignalP"/>
    </source>
</evidence>
<dbReference type="PANTHER" id="PTHR32387:SF0">
    <property type="entry name" value="PROTEIN NO VEIN"/>
    <property type="match status" value="1"/>
</dbReference>
<dbReference type="InterPro" id="IPR052957">
    <property type="entry name" value="Auxin_embryo_med"/>
</dbReference>
<dbReference type="InterPro" id="IPR024975">
    <property type="entry name" value="NOV_C"/>
</dbReference>
<gene>
    <name evidence="6" type="ORF">PGLA1383_LOCUS8384</name>
</gene>
<reference evidence="6" key="1">
    <citation type="submission" date="2021-02" db="EMBL/GenBank/DDBJ databases">
        <authorList>
            <person name="Dougan E. K."/>
            <person name="Rhodes N."/>
            <person name="Thang M."/>
            <person name="Chan C."/>
        </authorList>
    </citation>
    <scope>NUCLEOTIDE SEQUENCE</scope>
</reference>
<dbReference type="Gene3D" id="1.20.1260.10">
    <property type="match status" value="1"/>
</dbReference>
<feature type="domain" description="Protein NO VEIN C-terminal" evidence="4">
    <location>
        <begin position="3716"/>
        <end position="3804"/>
    </location>
</feature>
<feature type="region of interest" description="Disordered" evidence="1">
    <location>
        <begin position="613"/>
        <end position="632"/>
    </location>
</feature>
<dbReference type="InterPro" id="IPR036890">
    <property type="entry name" value="HATPase_C_sf"/>
</dbReference>
<dbReference type="Pfam" id="PF03713">
    <property type="entry name" value="DUF305"/>
    <property type="match status" value="1"/>
</dbReference>
<dbReference type="InterPro" id="IPR012347">
    <property type="entry name" value="Ferritin-like"/>
</dbReference>
<feature type="domain" description="DUF305" evidence="3">
    <location>
        <begin position="379"/>
        <end position="440"/>
    </location>
</feature>
<dbReference type="Pfam" id="PF13020">
    <property type="entry name" value="NOV_C"/>
    <property type="match status" value="1"/>
</dbReference>
<dbReference type="Pfam" id="PF25794">
    <property type="entry name" value="SACS"/>
    <property type="match status" value="1"/>
</dbReference>
<feature type="compositionally biased region" description="Low complexity" evidence="1">
    <location>
        <begin position="1180"/>
        <end position="1189"/>
    </location>
</feature>
<name>A0A813DR46_POLGL</name>
<evidence type="ECO:0000313" key="6">
    <source>
        <dbReference type="EMBL" id="CAE8589636.1"/>
    </source>
</evidence>
<dbReference type="PANTHER" id="PTHR32387">
    <property type="entry name" value="WU:FJ29H11"/>
    <property type="match status" value="1"/>
</dbReference>
<dbReference type="InterPro" id="IPR005183">
    <property type="entry name" value="DUF305_CopM-like"/>
</dbReference>
<feature type="region of interest" description="Disordered" evidence="1">
    <location>
        <begin position="1750"/>
        <end position="1812"/>
    </location>
</feature>
<organism evidence="6 7">
    <name type="scientific">Polarella glacialis</name>
    <name type="common">Dinoflagellate</name>
    <dbReference type="NCBI Taxonomy" id="89957"/>
    <lineage>
        <taxon>Eukaryota</taxon>
        <taxon>Sar</taxon>
        <taxon>Alveolata</taxon>
        <taxon>Dinophyceae</taxon>
        <taxon>Suessiales</taxon>
        <taxon>Suessiaceae</taxon>
        <taxon>Polarella</taxon>
    </lineage>
</organism>
<keyword evidence="2" id="KW-0732">Signal</keyword>
<accession>A0A813DR46</accession>
<proteinExistence type="predicted"/>
<feature type="signal peptide" evidence="2">
    <location>
        <begin position="1"/>
        <end position="21"/>
    </location>
</feature>
<evidence type="ECO:0000256" key="1">
    <source>
        <dbReference type="SAM" id="MobiDB-lite"/>
    </source>
</evidence>
<feature type="domain" description="Sacsin/Nov" evidence="5">
    <location>
        <begin position="1853"/>
        <end position="1953"/>
    </location>
</feature>
<evidence type="ECO:0000259" key="5">
    <source>
        <dbReference type="Pfam" id="PF25794"/>
    </source>
</evidence>
<sequence length="3854" mass="415602">MMVFIGVPALLGAIFAIGVCGHRPALPSKWVASCDSDFGSSKTAMVLSDASISWSFKHYLDCSNRAIWARWINPAENSTFYVGVGTPPMPRFAALRADALIIGPGLPALSAATKLLLPAEVLSDPVWNITGIGAIFHRSPQDQSTCGHLGAVMANSSTVKNGRCDFYEPHGATNSWRILDADGNQLPTSGAMYYAAVFLQSDTSGKVGIALGTWAENFVAASNLTSPSCKRSFPDWSEQKEDQGSCLPVLSCPLANPIPRITCTLSTCPRAVVAKACEDTIASNMMCTMGKVCDCSAVIKTNACGTTITSAMGNTDVNAVCAKTCNATCSATTKETTTSQSMNMVCGGDKCPVAAKAWSAGMMPMHSKMAIKYTCDTELDFIRGMIPHHQGAVDMCDILTMDLACTASGDLDGLMTLCSHVRKEQTKEVAGMTAWLGSRAVEAKCAGEVCWWRIGLWEPHMPIFEGAIEMCNILSRTTQLSDPYLIELCFNITRAQRAELAWMSEWLVNRSQPLSATCQECAHGIPPSQPMAHCEDILPATSFCHQPGWNCTCEGAILEVPCDKGLQTAKYGYFNPMGMCRRTCGGCPAEREPLLHQPCNGTVDSLHVTTSVSASPSISNTTGVSDSSSVSRAPRNALGGFPLQLWLGMGFAPGGSQKMLFKHFHFCIFLSAKEVSSDTSRRISPCPSLAHDVLPLAAASQNVKKSHHLQLTVEERMLIGRRLTRPHMLREPDAEGLCAADVSGPQQWQQGYGKGIDQNQVQTGAGKGFGKEPGDHPYQGATKGFGKDFDTGIQKGSLPDGGKGPFLDKGKGFFDKGKGFFDKGKGFLDKGKGFLDKGKGFLDKGKGFLEKGKGFLDKGKGFEVGHQTPGQQQRSKPGVEEFLSQHMEERLQEGLCISCEEMLDSIVVKFGGPRPRADEIQALQDLLRKEQAIRQYLLSVKAHCAVWSVSDMQGGFLRSTLCAKEWDVSEWRSLRIGPSLVKHPVLAEVFKEFQAAQAADEPDLLGGADMLELLLEHRRDAGFTEAVSIPAFVEWLAQTKGVVLESRGVAINPRKARLVFAGQNAALKEMKRLRLEAEERYLAALADVSVQDIQEEAYKLFAQASDFKQAGLRFLARWKASIESHSFEDVLPELLLWARHSLGCKELPPFVSTLAAAFVAALQADGQPEAPGAPPGAPGGQRRAAAEAGKTASPQELAETIRRHLEELPPPGCLVAPPLDARGLLRLEEAVAGPGGSVEALLPGGTSLLRLIAENDELRELLDQRLFSGSGAGGASGEGAGDGQQSLALTGPALLESAAAVFHDMQPRWAVVDASTAAKAEQRLRAKLGRAQVADWDRQGSLCALMSQATSQTASRNTSFGRGSRCSWSTRLDDCRALRLWKQHVEMIDRTGGMPCITHHFGETSPLAVGMPKQQNDDGDRGSNWVRHVQAPGISSSQWGQGVFVEAAVLSKLALVHAREERKRCQTDTEVQDVFDEAVMSFRMGQEEEQECQLGAGPLGAVDAEAGLAALAAVGFLEDVEKATAWEELYRPSLGTLVDFVQAQAEGGTLADRGISLLAVAPVSLAAARLVPHFVRLPAQPDTEQLTRAAECGDPTLTAAFLSALCVSDPGDAATFSYHIDRGLKGFVAASSGGQGQAFGASGADGATVLRAAFCVALLQQLPCALCAAVGKVAVLPCFQNEVRAALTAARHLRCSRMLGLLGHRWGVPEWAEVLREPPCAADEGSRALLLRALGVQQDSSAQALPDVGQIAPITEPGPSQQAHGAADKVDPTPASGEVISGQAGAGDTTPASMTATGSGSGDAAEAPPDEPACVAAEEVERIRRGFLLDQAGASQLQLNLGGSLQRLGEDLYREQHHFVFELLQNADDCTYVSRGGEDGLLPRFKLVLQEGQLVALSNEVGFQQKDVQALCSVDRSSKPQSADGRERIGRKGIGFKSVFKITDKPVVHSGPWHFCFNALLESPHGVNLKGLGYIVPQLLPPGDRQFDGWTTEIRLPFKKRLEGEELKQLQRDLAALEGVLLLNLNTLRLVELQDLTPAGMSLGTGQQPRVLQRFDLRAGMKGSNISWRLVRIQDGDHYRDWLSVVGSFPFTSGSGTGINRCVHITISFPLPASETTAEWISEEPRQLPTFCYLPLRSFGWRVALHSNFDVTASRNELHDNSPWNVRIKELLPQMFTQAAQLVKEMLVLPVIPASKLESGQARDALAQPLSVVNSAGSAEELVPNPGSGGAGRAVRCVPYAFLFRFLPLPGELGSGESDFFRGLEARLWQRLQKEHCVLASDGTWVEPRKAVQAPASMQEVLHATKLAEHCDGLRYLHPEFVGLKPEAAKQLGIVTLASAFDVLLKAMRNMADTGDPLSQDPTWVRRALTTVYDLVFGKSSGAATASQQRMTTSELAQERMGKLKLLRILPVISGDGSRCLAAATDRGLFLPKGEDAAAGMCSSLSLALDLKLVDPLLFEGDEGRLVRGLLVQCGLGELSPPALLVDGLLPFLSQELEACHAEVLADCLCALAVQRESFHLCEGLWRSAGQRRGAGSSSFEEILRRAIRLPCRQALSADEGGESDVVGFSWGPLKFLPCDCAAVLPPVFHDQLRNAPPLRLCDSSVGHAGQKLEDRSWHHSVLARTPPAAITGSLCLDAQLLLDAMARGSVQPNQLAGFLLDFCGVGPGIFPMEVMRAKRFSSKEELANFPHLAKKVRQWQQEQQQQKNHPLEGAVDVSAFPLVGQDYSSPALERVLATIGSDSAMEAPGSRASLHELVASSFALGLSKCMLSRIEMNAESPDLSGRVASLSTASPSFRGSVDIQGPSSIAAALSNIAAWVPCEGNRWAKPNELFFMPQPALGSREQNFLRAEFLLPASPLTNLRPLLEMLGVREVVAEDVLNLLRQWSAKQRSPMTEGRLTSAYLCLHKLGHREQSGRVRAAFTELHEPLIFVPRTTANTKKGGEDKNLLDGTWICAESCCVAQLSKKRVAGSEIGLSDLGAVRELALHYAICLKQPFIDFGVTEWPTFRHFCSSIELAGQGRDTEVAIAMADKAFSEIKGKIQGDEERQELRQLLSLHCALFLTSGQWVKWFFVAEDGGHTTSADDAVKVYLPHQGASRECCVLSPRLQQHFRFFKELGMEMAPTPETAPVLEQTSSPLGGDSSATVTSSGHIADSEEEIHLRTAVAYIQCFIFLHLSQAAYQDCERKVSALPAIEFHVSDTLTVNGSAAREYYDAPAGRLHVRSQGQRGAELRAALRCLVARYLGIAAADSRLLAAADSVGLEVLIRLAESKKPGLASKKVLTSKGISVEDPASLAIRWWLGRPPLPLEEELPTLAVSPGRLGEQTGGRASGALSASGTGSLLPGRGGIGAGNGTDLRWLRLQAEQVASAVEGLRSAEAEPAPDDDCNAAALFRCRVACTQPLADLRCWAPEKDGSTRGLQGTSNWTGIGWDASGQVDTAAHEDGQGAAAAQQDPWAAWAATRAGQVGAMLNDIETWGEAAGHPAGPSAVEKAHLEACRQYVSKTLSAPDALEEFGAHSTDWFLEQAQHLEEAARLAVDLACRSGAVANGLEESGHDACAAHALELRRWAAAGRTKTGGFAPSHLGTPGARTGAPDSHRTEIKWAQERAGHLLDTVQQIEARFAQKNVFDSEGVEEMRGSLRCQIDSLQSWAESRPWESKDTMHKNGQAGWSLASVESARLVEDAALDIPEPLPGIDGPGLQEWQEREVAEWGEKFVYQWLCRKHTTSPGVQVTWMNEDIEKFNFYDISVDYPDGHQQFFEVKSTIKADKPFTEISEKQIIEAARLKERLTLVRVLRAGSRCPQMMLFPNPSAQWHPQHKVETGVELQVRLPLVPTAFMTSADGKNDAADA</sequence>
<dbReference type="EMBL" id="CAJNNV010003796">
    <property type="protein sequence ID" value="CAE8589636.1"/>
    <property type="molecule type" value="Genomic_DNA"/>
</dbReference>
<feature type="compositionally biased region" description="Low complexity" evidence="1">
    <location>
        <begin position="1803"/>
        <end position="1812"/>
    </location>
</feature>
<feature type="chain" id="PRO_5032871060" description="PARP" evidence="2">
    <location>
        <begin position="22"/>
        <end position="3854"/>
    </location>
</feature>
<dbReference type="Gene3D" id="3.30.565.10">
    <property type="entry name" value="Histidine kinase-like ATPase, C-terminal domain"/>
    <property type="match status" value="1"/>
</dbReference>
<keyword evidence="7" id="KW-1185">Reference proteome</keyword>
<comment type="caution">
    <text evidence="6">The sequence shown here is derived from an EMBL/GenBank/DDBJ whole genome shotgun (WGS) entry which is preliminary data.</text>
</comment>
<dbReference type="OrthoDB" id="426371at2759"/>
<feature type="compositionally biased region" description="Polar residues" evidence="1">
    <location>
        <begin position="613"/>
        <end position="631"/>
    </location>
</feature>
<dbReference type="Proteomes" id="UP000654075">
    <property type="component" value="Unassembled WGS sequence"/>
</dbReference>
<evidence type="ECO:0000259" key="4">
    <source>
        <dbReference type="Pfam" id="PF13020"/>
    </source>
</evidence>
<feature type="region of interest" description="Disordered" evidence="1">
    <location>
        <begin position="3321"/>
        <end position="3342"/>
    </location>
</feature>
<dbReference type="SUPFAM" id="SSF55874">
    <property type="entry name" value="ATPase domain of HSP90 chaperone/DNA topoisomerase II/histidine kinase"/>
    <property type="match status" value="1"/>
</dbReference>
<feature type="region of interest" description="Disordered" evidence="1">
    <location>
        <begin position="1166"/>
        <end position="1195"/>
    </location>
</feature>